<evidence type="ECO:0000313" key="2">
    <source>
        <dbReference type="Proteomes" id="UP001597349"/>
    </source>
</evidence>
<name>A0ABW4WEK6_9HYPH</name>
<gene>
    <name evidence="1" type="ORF">ACFSQT_12230</name>
</gene>
<proteinExistence type="predicted"/>
<keyword evidence="2" id="KW-1185">Reference proteome</keyword>
<comment type="caution">
    <text evidence="1">The sequence shown here is derived from an EMBL/GenBank/DDBJ whole genome shotgun (WGS) entry which is preliminary data.</text>
</comment>
<organism evidence="1 2">
    <name type="scientific">Mesorhizobium calcicola</name>
    <dbReference type="NCBI Taxonomy" id="1300310"/>
    <lineage>
        <taxon>Bacteria</taxon>
        <taxon>Pseudomonadati</taxon>
        <taxon>Pseudomonadota</taxon>
        <taxon>Alphaproteobacteria</taxon>
        <taxon>Hyphomicrobiales</taxon>
        <taxon>Phyllobacteriaceae</taxon>
        <taxon>Mesorhizobium</taxon>
    </lineage>
</organism>
<dbReference type="RefSeq" id="WP_379018826.1">
    <property type="nucleotide sequence ID" value="NZ_JBHUGY010000020.1"/>
</dbReference>
<evidence type="ECO:0000313" key="1">
    <source>
        <dbReference type="EMBL" id="MFD2053822.1"/>
    </source>
</evidence>
<protein>
    <submittedName>
        <fullName evidence="1">Uncharacterized protein</fullName>
    </submittedName>
</protein>
<accession>A0ABW4WEK6</accession>
<sequence length="113" mass="12528">MAKVDIVRVDTPEGNVVRGGDPVTVSVTVAPDRGWFNDTAYLVIHFIYADTLDISTYLVVYRDDVTIEDTTTINFKVQAEVDAWTGEYFVQIKNKYFKEIIVSGSAAGTITVS</sequence>
<reference evidence="2" key="1">
    <citation type="journal article" date="2019" name="Int. J. Syst. Evol. Microbiol.">
        <title>The Global Catalogue of Microorganisms (GCM) 10K type strain sequencing project: providing services to taxonomists for standard genome sequencing and annotation.</title>
        <authorList>
            <consortium name="The Broad Institute Genomics Platform"/>
            <consortium name="The Broad Institute Genome Sequencing Center for Infectious Disease"/>
            <person name="Wu L."/>
            <person name="Ma J."/>
        </authorList>
    </citation>
    <scope>NUCLEOTIDE SEQUENCE [LARGE SCALE GENOMIC DNA]</scope>
    <source>
        <strain evidence="2">CGMCC 1.16226</strain>
    </source>
</reference>
<dbReference type="EMBL" id="JBHUGY010000020">
    <property type="protein sequence ID" value="MFD2053822.1"/>
    <property type="molecule type" value="Genomic_DNA"/>
</dbReference>
<dbReference type="Proteomes" id="UP001597349">
    <property type="component" value="Unassembled WGS sequence"/>
</dbReference>